<evidence type="ECO:0000313" key="8">
    <source>
        <dbReference type="Proteomes" id="UP001590950"/>
    </source>
</evidence>
<keyword evidence="2 6" id="KW-0812">Transmembrane</keyword>
<evidence type="ECO:0000256" key="1">
    <source>
        <dbReference type="ARBA" id="ARBA00004167"/>
    </source>
</evidence>
<comment type="subcellular location">
    <subcellularLocation>
        <location evidence="1">Membrane</location>
        <topology evidence="1">Single-pass membrane protein</topology>
    </subcellularLocation>
</comment>
<dbReference type="EMBL" id="JBEFKJ010000008">
    <property type="protein sequence ID" value="KAL2044673.1"/>
    <property type="molecule type" value="Genomic_DNA"/>
</dbReference>
<feature type="transmembrane region" description="Helical" evidence="6">
    <location>
        <begin position="186"/>
        <end position="211"/>
    </location>
</feature>
<comment type="caution">
    <text evidence="7">The sequence shown here is derived from an EMBL/GenBank/DDBJ whole genome shotgun (WGS) entry which is preliminary data.</text>
</comment>
<evidence type="ECO:0000256" key="4">
    <source>
        <dbReference type="ARBA" id="ARBA00023136"/>
    </source>
</evidence>
<keyword evidence="8" id="KW-1185">Reference proteome</keyword>
<proteinExistence type="predicted"/>
<dbReference type="CDD" id="cd12087">
    <property type="entry name" value="TM_EGFR-like"/>
    <property type="match status" value="1"/>
</dbReference>
<dbReference type="PANTHER" id="PTHR15549:SF26">
    <property type="entry name" value="AXIAL BUDDING PATTERN PROTEIN 2-RELATED"/>
    <property type="match status" value="1"/>
</dbReference>
<evidence type="ECO:0000256" key="3">
    <source>
        <dbReference type="ARBA" id="ARBA00022989"/>
    </source>
</evidence>
<feature type="region of interest" description="Disordered" evidence="5">
    <location>
        <begin position="157"/>
        <end position="179"/>
    </location>
</feature>
<organism evidence="7 8">
    <name type="scientific">Stereocaulon virgatum</name>
    <dbReference type="NCBI Taxonomy" id="373712"/>
    <lineage>
        <taxon>Eukaryota</taxon>
        <taxon>Fungi</taxon>
        <taxon>Dikarya</taxon>
        <taxon>Ascomycota</taxon>
        <taxon>Pezizomycotina</taxon>
        <taxon>Lecanoromycetes</taxon>
        <taxon>OSLEUM clade</taxon>
        <taxon>Lecanoromycetidae</taxon>
        <taxon>Lecanorales</taxon>
        <taxon>Lecanorineae</taxon>
        <taxon>Stereocaulaceae</taxon>
        <taxon>Stereocaulon</taxon>
    </lineage>
</organism>
<keyword evidence="4 6" id="KW-0472">Membrane</keyword>
<evidence type="ECO:0000256" key="5">
    <source>
        <dbReference type="SAM" id="MobiDB-lite"/>
    </source>
</evidence>
<reference evidence="7 8" key="1">
    <citation type="submission" date="2024-09" db="EMBL/GenBank/DDBJ databases">
        <title>Rethinking Asexuality: The Enigmatic Case of Functional Sexual Genes in Lepraria (Stereocaulaceae).</title>
        <authorList>
            <person name="Doellman M."/>
            <person name="Sun Y."/>
            <person name="Barcenas-Pena A."/>
            <person name="Lumbsch H.T."/>
            <person name="Grewe F."/>
        </authorList>
    </citation>
    <scope>NUCLEOTIDE SEQUENCE [LARGE SCALE GENOMIC DNA]</scope>
    <source>
        <strain evidence="7 8">Mercado 3170</strain>
    </source>
</reference>
<dbReference type="Proteomes" id="UP001590950">
    <property type="component" value="Unassembled WGS sequence"/>
</dbReference>
<evidence type="ECO:0000256" key="2">
    <source>
        <dbReference type="ARBA" id="ARBA00022692"/>
    </source>
</evidence>
<evidence type="ECO:0000313" key="7">
    <source>
        <dbReference type="EMBL" id="KAL2044673.1"/>
    </source>
</evidence>
<name>A0ABR4AHV3_9LECA</name>
<keyword evidence="3 6" id="KW-1133">Transmembrane helix</keyword>
<feature type="region of interest" description="Disordered" evidence="5">
    <location>
        <begin position="247"/>
        <end position="333"/>
    </location>
</feature>
<sequence>MALVSPIPTAAPPTFIVQRKILERQAVTTCGWVNGIFSSPVTCAAGFSCAQNTINSVHFCCSNLNDCTLPTTCLDSTAVNSGCNDACLANASILKCTGVAFPYCYTRYWNESPPLSGFGCAASAFTQSVETTYANQVASATAGGPSIAAPTAASSNTFGGTSNSSTPGTTGSSSTNSTSTGLSTGAIAGIVVGAVIGLIVVVGGLIGYLIYRYKTKDARELRRRRRDANKREAERIKLEALALKTRPDKLVLPSHNNNGPPTDVSPGESASQYGGSTVVGPSPHINPSQVESRPPLAPPSALSPFPSQPAAGYFGPTSPSSDTSRPPAPPPSM</sequence>
<feature type="compositionally biased region" description="Low complexity" evidence="5">
    <location>
        <begin position="299"/>
        <end position="325"/>
    </location>
</feature>
<evidence type="ECO:0000256" key="6">
    <source>
        <dbReference type="SAM" id="Phobius"/>
    </source>
</evidence>
<gene>
    <name evidence="7" type="ORF">N7G274_002447</name>
</gene>
<dbReference type="PANTHER" id="PTHR15549">
    <property type="entry name" value="PAIRED IMMUNOGLOBULIN-LIKE TYPE 2 RECEPTOR"/>
    <property type="match status" value="1"/>
</dbReference>
<accession>A0ABR4AHV3</accession>
<dbReference type="InterPro" id="IPR051694">
    <property type="entry name" value="Immunoregulatory_rcpt-like"/>
</dbReference>
<protein>
    <submittedName>
        <fullName evidence="7">Uncharacterized protein</fullName>
    </submittedName>
</protein>